<accession>A0A419SKV6</accession>
<dbReference type="EMBL" id="MCHY01000008">
    <property type="protein sequence ID" value="RKD24647.1"/>
    <property type="molecule type" value="Genomic_DNA"/>
</dbReference>
<dbReference type="CDD" id="cd07423">
    <property type="entry name" value="MPP_Prp_like"/>
    <property type="match status" value="1"/>
</dbReference>
<name>A0A419SKV6_9BACL</name>
<dbReference type="InterPro" id="IPR006186">
    <property type="entry name" value="Ser/Thr-sp_prot-phosphatase"/>
</dbReference>
<dbReference type="InterPro" id="IPR004843">
    <property type="entry name" value="Calcineurin-like_PHP"/>
</dbReference>
<dbReference type="Pfam" id="PF00149">
    <property type="entry name" value="Metallophos"/>
    <property type="match status" value="1"/>
</dbReference>
<dbReference type="PANTHER" id="PTHR42850:SF7">
    <property type="entry name" value="BIS(5'-NUCLEOSYL)-TETRAPHOSPHATASE PRPE [ASYMMETRICAL]"/>
    <property type="match status" value="1"/>
</dbReference>
<dbReference type="OrthoDB" id="9807890at2"/>
<dbReference type="AlphaFoldDB" id="A0A419SKV6"/>
<dbReference type="Proteomes" id="UP000284219">
    <property type="component" value="Unassembled WGS sequence"/>
</dbReference>
<evidence type="ECO:0000313" key="2">
    <source>
        <dbReference type="EMBL" id="RKD24647.1"/>
    </source>
</evidence>
<dbReference type="GO" id="GO:0016791">
    <property type="term" value="F:phosphatase activity"/>
    <property type="evidence" value="ECO:0007669"/>
    <property type="project" value="TreeGrafter"/>
</dbReference>
<keyword evidence="3" id="KW-1185">Reference proteome</keyword>
<dbReference type="Gene3D" id="3.60.21.10">
    <property type="match status" value="1"/>
</dbReference>
<proteinExistence type="predicted"/>
<feature type="domain" description="Calcineurin-like phosphoesterase" evidence="1">
    <location>
        <begin position="8"/>
        <end position="204"/>
    </location>
</feature>
<dbReference type="RefSeq" id="WP_120189946.1">
    <property type="nucleotide sequence ID" value="NZ_MCHY01000008.1"/>
</dbReference>
<evidence type="ECO:0000259" key="1">
    <source>
        <dbReference type="Pfam" id="PF00149"/>
    </source>
</evidence>
<gene>
    <name evidence="2" type="ORF">BEP19_09745</name>
</gene>
<dbReference type="InterPro" id="IPR041780">
    <property type="entry name" value="MPP_PrpE-like"/>
</dbReference>
<dbReference type="InterPro" id="IPR050126">
    <property type="entry name" value="Ap4A_hydrolase"/>
</dbReference>
<dbReference type="GO" id="GO:0005737">
    <property type="term" value="C:cytoplasm"/>
    <property type="evidence" value="ECO:0007669"/>
    <property type="project" value="TreeGrafter"/>
</dbReference>
<organism evidence="2 3">
    <name type="scientific">Ammoniphilus oxalaticus</name>
    <dbReference type="NCBI Taxonomy" id="66863"/>
    <lineage>
        <taxon>Bacteria</taxon>
        <taxon>Bacillati</taxon>
        <taxon>Bacillota</taxon>
        <taxon>Bacilli</taxon>
        <taxon>Bacillales</taxon>
        <taxon>Paenibacillaceae</taxon>
        <taxon>Aneurinibacillus group</taxon>
        <taxon>Ammoniphilus</taxon>
    </lineage>
</organism>
<evidence type="ECO:0000313" key="3">
    <source>
        <dbReference type="Proteomes" id="UP000284219"/>
    </source>
</evidence>
<comment type="caution">
    <text evidence="2">The sequence shown here is derived from an EMBL/GenBank/DDBJ whole genome shotgun (WGS) entry which is preliminary data.</text>
</comment>
<dbReference type="SUPFAM" id="SSF56300">
    <property type="entry name" value="Metallo-dependent phosphatases"/>
    <property type="match status" value="1"/>
</dbReference>
<dbReference type="PRINTS" id="PR00114">
    <property type="entry name" value="STPHPHTASE"/>
</dbReference>
<sequence>MFRNDLQKVDIIGDVHGCLNELQQLLKELGYQEQGGIYRHPEGRTLVFVGDLCDRGPNSLGVITLVKRMVEQGLAFHCAGNHDDKLKRWSLGRNVQVRHGLETTVAEIEREEDPEAVKQWISDYMGSLPYYLVFDQGKLVVVHAGIRSEMIGTNHRRLREVCLYGFPTGQLDEHGLPERDCVTKHYRGKALLVHGHTPVHEAEWKENVINIDTGCVFGGKLTCFRYPEKTFVSVKAMDVYGESKRYQLK</sequence>
<protein>
    <recommendedName>
        <fullName evidence="1">Calcineurin-like phosphoesterase domain-containing protein</fullName>
    </recommendedName>
</protein>
<reference evidence="2 3" key="1">
    <citation type="submission" date="2016-08" db="EMBL/GenBank/DDBJ databases">
        <title>Novel Firmicute Genomes.</title>
        <authorList>
            <person name="Poppleton D.I."/>
            <person name="Gribaldo S."/>
        </authorList>
    </citation>
    <scope>NUCLEOTIDE SEQUENCE [LARGE SCALE GENOMIC DNA]</scope>
    <source>
        <strain evidence="2 3">RAOx-1</strain>
    </source>
</reference>
<dbReference type="InterPro" id="IPR029052">
    <property type="entry name" value="Metallo-depent_PP-like"/>
</dbReference>
<dbReference type="PANTHER" id="PTHR42850">
    <property type="entry name" value="METALLOPHOSPHOESTERASE"/>
    <property type="match status" value="1"/>
</dbReference>